<dbReference type="STRING" id="59750.AWC31_12170"/>
<evidence type="ECO:0000256" key="4">
    <source>
        <dbReference type="ARBA" id="ARBA00023163"/>
    </source>
</evidence>
<evidence type="ECO:0000259" key="6">
    <source>
        <dbReference type="PROSITE" id="PS50977"/>
    </source>
</evidence>
<evidence type="ECO:0000313" key="8">
    <source>
        <dbReference type="Proteomes" id="UP000070612"/>
    </source>
</evidence>
<dbReference type="InterPro" id="IPR001647">
    <property type="entry name" value="HTH_TetR"/>
</dbReference>
<evidence type="ECO:0000256" key="1">
    <source>
        <dbReference type="ARBA" id="ARBA00022491"/>
    </source>
</evidence>
<name>A0A132PKH4_9MYCO</name>
<keyword evidence="8" id="KW-1185">Reference proteome</keyword>
<dbReference type="Pfam" id="PF00440">
    <property type="entry name" value="TetR_N"/>
    <property type="match status" value="1"/>
</dbReference>
<keyword evidence="1" id="KW-0678">Repressor</keyword>
<keyword evidence="3 5" id="KW-0238">DNA-binding</keyword>
<evidence type="ECO:0000313" key="7">
    <source>
        <dbReference type="EMBL" id="KWX22845.1"/>
    </source>
</evidence>
<organism evidence="7 8">
    <name type="scientific">Mycolicibacterium wolinskyi</name>
    <dbReference type="NCBI Taxonomy" id="59750"/>
    <lineage>
        <taxon>Bacteria</taxon>
        <taxon>Bacillati</taxon>
        <taxon>Actinomycetota</taxon>
        <taxon>Actinomycetes</taxon>
        <taxon>Mycobacteriales</taxon>
        <taxon>Mycobacteriaceae</taxon>
        <taxon>Mycolicibacterium</taxon>
    </lineage>
</organism>
<gene>
    <name evidence="7" type="ORF">AFM11_18100</name>
</gene>
<keyword evidence="2" id="KW-0805">Transcription regulation</keyword>
<dbReference type="PROSITE" id="PS50977">
    <property type="entry name" value="HTH_TETR_2"/>
    <property type="match status" value="1"/>
</dbReference>
<dbReference type="InterPro" id="IPR050109">
    <property type="entry name" value="HTH-type_TetR-like_transc_reg"/>
</dbReference>
<feature type="domain" description="HTH tetR-type" evidence="6">
    <location>
        <begin position="3"/>
        <end position="63"/>
    </location>
</feature>
<feature type="DNA-binding region" description="H-T-H motif" evidence="5">
    <location>
        <begin position="26"/>
        <end position="45"/>
    </location>
</feature>
<reference evidence="7 8" key="1">
    <citation type="submission" date="2015-07" db="EMBL/GenBank/DDBJ databases">
        <title>A draft genome sequence of Mycobacterium wolinskyi.</title>
        <authorList>
            <person name="de Man T.J."/>
            <person name="Perry K.A."/>
            <person name="Coulliette A.D."/>
            <person name="Jensen B."/>
            <person name="Toney N.C."/>
            <person name="Limbago B.M."/>
            <person name="Noble-Wang J."/>
        </authorList>
    </citation>
    <scope>NUCLEOTIDE SEQUENCE [LARGE SCALE GENOMIC DNA]</scope>
    <source>
        <strain evidence="7 8">CDC_01</strain>
    </source>
</reference>
<dbReference type="GO" id="GO:0003700">
    <property type="term" value="F:DNA-binding transcription factor activity"/>
    <property type="evidence" value="ECO:0007669"/>
    <property type="project" value="TreeGrafter"/>
</dbReference>
<dbReference type="Proteomes" id="UP000070612">
    <property type="component" value="Unassembled WGS sequence"/>
</dbReference>
<dbReference type="PANTHER" id="PTHR30055:SF175">
    <property type="entry name" value="HTH-TYPE TRANSCRIPTIONAL REPRESSOR KSTR2"/>
    <property type="match status" value="1"/>
</dbReference>
<dbReference type="Gene3D" id="1.10.357.10">
    <property type="entry name" value="Tetracycline Repressor, domain 2"/>
    <property type="match status" value="1"/>
</dbReference>
<evidence type="ECO:0000256" key="2">
    <source>
        <dbReference type="ARBA" id="ARBA00023015"/>
    </source>
</evidence>
<dbReference type="EMBL" id="LGTW01000011">
    <property type="protein sequence ID" value="KWX22845.1"/>
    <property type="molecule type" value="Genomic_DNA"/>
</dbReference>
<evidence type="ECO:0000256" key="3">
    <source>
        <dbReference type="ARBA" id="ARBA00023125"/>
    </source>
</evidence>
<comment type="caution">
    <text evidence="7">The sequence shown here is derived from an EMBL/GenBank/DDBJ whole genome shotgun (WGS) entry which is preliminary data.</text>
</comment>
<evidence type="ECO:0000256" key="5">
    <source>
        <dbReference type="PROSITE-ProRule" id="PRU00335"/>
    </source>
</evidence>
<dbReference type="PANTHER" id="PTHR30055">
    <property type="entry name" value="HTH-TYPE TRANSCRIPTIONAL REGULATOR RUTR"/>
    <property type="match status" value="1"/>
</dbReference>
<proteinExistence type="predicted"/>
<dbReference type="AlphaFoldDB" id="A0A132PKH4"/>
<dbReference type="PATRIC" id="fig|59750.3.peg.977"/>
<sequence length="198" mass="21861">MSGERRRRLVDVAAAEFASVGYREASLNRIIAKCGMSKSSFYYVIESKDELFEFVMAELLGGLANAVEIPEPEKFRGPDYWPRVEAFFAHLVTVSQREESALTLGRMFYSDAPGGDASAGMLAAVRQWVEEVLRVGRSCGAVRSDLPEALQCSVVLRILQVFDEWTVAHFDEVGPENLDGLAAAQFATVRRVLESSAC</sequence>
<dbReference type="SUPFAM" id="SSF46689">
    <property type="entry name" value="Homeodomain-like"/>
    <property type="match status" value="1"/>
</dbReference>
<accession>A0A132PKH4</accession>
<dbReference type="InterPro" id="IPR009057">
    <property type="entry name" value="Homeodomain-like_sf"/>
</dbReference>
<keyword evidence="4" id="KW-0804">Transcription</keyword>
<protein>
    <recommendedName>
        <fullName evidence="6">HTH tetR-type domain-containing protein</fullName>
    </recommendedName>
</protein>
<dbReference type="GO" id="GO:0000976">
    <property type="term" value="F:transcription cis-regulatory region binding"/>
    <property type="evidence" value="ECO:0007669"/>
    <property type="project" value="TreeGrafter"/>
</dbReference>